<comment type="subcellular location">
    <subcellularLocation>
        <location evidence="1">Membrane</location>
        <topology evidence="1">Multi-pass membrane protein</topology>
    </subcellularLocation>
</comment>
<dbReference type="Gene3D" id="1.10.4160.10">
    <property type="entry name" value="Hydantoin permease"/>
    <property type="match status" value="1"/>
</dbReference>
<evidence type="ECO:0000256" key="2">
    <source>
        <dbReference type="ARBA" id="ARBA00008974"/>
    </source>
</evidence>
<dbReference type="PATRIC" id="fig|1555112.3.peg.2354"/>
<keyword evidence="5 6" id="KW-0472">Membrane</keyword>
<keyword evidence="8" id="KW-1185">Reference proteome</keyword>
<feature type="transmembrane region" description="Helical" evidence="6">
    <location>
        <begin position="384"/>
        <end position="402"/>
    </location>
</feature>
<evidence type="ECO:0008006" key="9">
    <source>
        <dbReference type="Google" id="ProtNLM"/>
    </source>
</evidence>
<evidence type="ECO:0000256" key="1">
    <source>
        <dbReference type="ARBA" id="ARBA00004141"/>
    </source>
</evidence>
<reference evidence="8" key="1">
    <citation type="submission" date="2015-07" db="EMBL/GenBank/DDBJ databases">
        <title>Complete genome sequence and phylogenetic analysis of Limnochorda pilosa.</title>
        <authorList>
            <person name="Watanabe M."/>
            <person name="Kojima H."/>
            <person name="Fukui M."/>
        </authorList>
    </citation>
    <scope>NUCLEOTIDE SEQUENCE [LARGE SCALE GENOMIC DNA]</scope>
    <source>
        <strain evidence="8">HC45</strain>
    </source>
</reference>
<feature type="transmembrane region" description="Helical" evidence="6">
    <location>
        <begin position="316"/>
        <end position="335"/>
    </location>
</feature>
<feature type="transmembrane region" description="Helical" evidence="6">
    <location>
        <begin position="27"/>
        <end position="50"/>
    </location>
</feature>
<dbReference type="Proteomes" id="UP000065807">
    <property type="component" value="Chromosome"/>
</dbReference>
<dbReference type="PANTHER" id="PTHR30569">
    <property type="entry name" value="CYTOSINE TRANSPORTER CODB"/>
    <property type="match status" value="1"/>
</dbReference>
<evidence type="ECO:0000256" key="5">
    <source>
        <dbReference type="ARBA" id="ARBA00023136"/>
    </source>
</evidence>
<dbReference type="Pfam" id="PF02133">
    <property type="entry name" value="Transp_cyt_pur"/>
    <property type="match status" value="1"/>
</dbReference>
<feature type="transmembrane region" description="Helical" evidence="6">
    <location>
        <begin position="341"/>
        <end position="363"/>
    </location>
</feature>
<dbReference type="STRING" id="1555112.LIP_2307"/>
<feature type="transmembrane region" description="Helical" evidence="6">
    <location>
        <begin position="272"/>
        <end position="295"/>
    </location>
</feature>
<evidence type="ECO:0000313" key="7">
    <source>
        <dbReference type="EMBL" id="BAS28148.1"/>
    </source>
</evidence>
<comment type="similarity">
    <text evidence="2">Belongs to the purine-cytosine permease (2.A.39) family.</text>
</comment>
<name>A0A0K2SM11_LIMPI</name>
<keyword evidence="4 6" id="KW-1133">Transmembrane helix</keyword>
<feature type="transmembrane region" description="Helical" evidence="6">
    <location>
        <begin position="200"/>
        <end position="220"/>
    </location>
</feature>
<feature type="transmembrane region" description="Helical" evidence="6">
    <location>
        <begin position="104"/>
        <end position="129"/>
    </location>
</feature>
<dbReference type="OrthoDB" id="9787279at2"/>
<feature type="transmembrane region" description="Helical" evidence="6">
    <location>
        <begin position="62"/>
        <end position="84"/>
    </location>
</feature>
<accession>A0A0K2SM11</accession>
<protein>
    <recommendedName>
        <fullName evidence="9">Cytosine permease</fullName>
    </recommendedName>
</protein>
<feature type="transmembrane region" description="Helical" evidence="6">
    <location>
        <begin position="135"/>
        <end position="154"/>
    </location>
</feature>
<evidence type="ECO:0000313" key="8">
    <source>
        <dbReference type="Proteomes" id="UP000065807"/>
    </source>
</evidence>
<dbReference type="PANTHER" id="PTHR30569:SF0">
    <property type="entry name" value="CYTOSINE PERMEASE"/>
    <property type="match status" value="1"/>
</dbReference>
<dbReference type="InterPro" id="IPR030191">
    <property type="entry name" value="CodB"/>
</dbReference>
<dbReference type="GO" id="GO:0015209">
    <property type="term" value="F:cytosine transmembrane transporter activity"/>
    <property type="evidence" value="ECO:0007669"/>
    <property type="project" value="InterPro"/>
</dbReference>
<gene>
    <name evidence="7" type="ORF">LIP_2307</name>
</gene>
<keyword evidence="3 6" id="KW-0812">Transmembrane</keyword>
<evidence type="ECO:0000256" key="6">
    <source>
        <dbReference type="SAM" id="Phobius"/>
    </source>
</evidence>
<feature type="transmembrane region" description="Helical" evidence="6">
    <location>
        <begin position="232"/>
        <end position="260"/>
    </location>
</feature>
<evidence type="ECO:0000256" key="4">
    <source>
        <dbReference type="ARBA" id="ARBA00022989"/>
    </source>
</evidence>
<dbReference type="RefSeq" id="WP_068138021.1">
    <property type="nucleotide sequence ID" value="NZ_AP014924.1"/>
</dbReference>
<sequence length="437" mass="46617">MAKDLTERMDEIAEDYSLKPVPQEKRVGWLATFVVWLAYNVVIGDMATGVALGSSLDFKTALLALFIGDILLLVVMGLTGYVGARTGLASMPLFRFTAGRVGTYVASAIIAFTSTGWFAVQLGFFGQIWAQYLPLSAPILAALGGILMMTTALVGFKGLRWLSNVSAIPLLLFILLGLYMSLRDVGVANLMAFRPGAGVISGLAVGISTVFGSWAVGAAIMPDVSRYAKPEFWKILGVWAGALFLGHFLLPIAGIAFALVLGTWDFGQISLYIGRVALGSGIIGAIVISLAQWTTNDNNLYSASLAANNIVETKKWRIALVLGIVGTLAGYGGMVNLFVNYMVLLGTVIPPMAGLLIADYLLVPALGFRRDYNLSEISYDRVPVVRWTALVAWGLGILVAFVTPGVAAVNGLLTTLVVYALLTYMTEARQSVGQPAR</sequence>
<dbReference type="KEGG" id="lpil:LIP_2307"/>
<proteinExistence type="inferred from homology"/>
<evidence type="ECO:0000256" key="3">
    <source>
        <dbReference type="ARBA" id="ARBA00022692"/>
    </source>
</evidence>
<feature type="transmembrane region" description="Helical" evidence="6">
    <location>
        <begin position="161"/>
        <end position="180"/>
    </location>
</feature>
<organism evidence="7 8">
    <name type="scientific">Limnochorda pilosa</name>
    <dbReference type="NCBI Taxonomy" id="1555112"/>
    <lineage>
        <taxon>Bacteria</taxon>
        <taxon>Bacillati</taxon>
        <taxon>Bacillota</taxon>
        <taxon>Limnochordia</taxon>
        <taxon>Limnochordales</taxon>
        <taxon>Limnochordaceae</taxon>
        <taxon>Limnochorda</taxon>
    </lineage>
</organism>
<dbReference type="InterPro" id="IPR001248">
    <property type="entry name" value="Pur-cyt_permease"/>
</dbReference>
<dbReference type="CDD" id="cd11484">
    <property type="entry name" value="SLC-NCS1sbd_CobB-like"/>
    <property type="match status" value="1"/>
</dbReference>
<dbReference type="GO" id="GO:0005886">
    <property type="term" value="C:plasma membrane"/>
    <property type="evidence" value="ECO:0007669"/>
    <property type="project" value="TreeGrafter"/>
</dbReference>
<dbReference type="EMBL" id="AP014924">
    <property type="protein sequence ID" value="BAS28148.1"/>
    <property type="molecule type" value="Genomic_DNA"/>
</dbReference>
<dbReference type="AlphaFoldDB" id="A0A0K2SM11"/>
<reference evidence="8" key="2">
    <citation type="journal article" date="2016" name="Int. J. Syst. Evol. Microbiol.">
        <title>Complete genome sequence and cell structure of Limnochorda pilosa, a Gram-negative spore-former within the phylum Firmicutes.</title>
        <authorList>
            <person name="Watanabe M."/>
            <person name="Kojima H."/>
            <person name="Fukui M."/>
        </authorList>
    </citation>
    <scope>NUCLEOTIDE SEQUENCE [LARGE SCALE GENOMIC DNA]</scope>
    <source>
        <strain evidence="8">HC45</strain>
    </source>
</reference>